<dbReference type="InterPro" id="IPR022484">
    <property type="entry name" value="PEP-CTERM/exosrtase_acylTfrase"/>
</dbReference>
<gene>
    <name evidence="1" type="ordered locus">MADE_1013110</name>
</gene>
<dbReference type="NCBIfam" id="TIGR03694">
    <property type="entry name" value="exosort_acyl"/>
    <property type="match status" value="1"/>
</dbReference>
<accession>F2G8P6</accession>
<dbReference type="AlphaFoldDB" id="F2G8P6"/>
<evidence type="ECO:0008006" key="3">
    <source>
        <dbReference type="Google" id="ProtNLM"/>
    </source>
</evidence>
<dbReference type="Gene3D" id="3.40.630.30">
    <property type="match status" value="1"/>
</dbReference>
<dbReference type="InterPro" id="IPR016181">
    <property type="entry name" value="Acyl_CoA_acyltransferase"/>
</dbReference>
<name>F2G8P6_ALTMD</name>
<dbReference type="HOGENOM" id="CLU_072758_1_0_6"/>
<dbReference type="SUPFAM" id="SSF55729">
    <property type="entry name" value="Acyl-CoA N-acyltransferases (Nat)"/>
    <property type="match status" value="1"/>
</dbReference>
<dbReference type="KEGG" id="amc:MADE_1013110"/>
<dbReference type="Proteomes" id="UP000001870">
    <property type="component" value="Chromosome"/>
</dbReference>
<reference evidence="1 2" key="1">
    <citation type="journal article" date="2008" name="ISME J.">
        <title>Comparative genomics of two ecotypes of the marine planktonic copiotroph Alteromonas macleodii suggests alternative lifestyles associated with different kinds of particulate organic matter.</title>
        <authorList>
            <person name="Ivars-Martinez E."/>
            <person name="Martin-Cuadrado A.B."/>
            <person name="D'Auria G."/>
            <person name="Mira A."/>
            <person name="Ferriera S."/>
            <person name="Johnson J."/>
            <person name="Friedman R."/>
            <person name="Rodriguez-Valera F."/>
        </authorList>
    </citation>
    <scope>NUCLEOTIDE SEQUENCE [LARGE SCALE GENOMIC DNA]</scope>
    <source>
        <strain evidence="2">DSM 17117 / CIP 110805 / LMG 28347 / Deep ecotype</strain>
    </source>
</reference>
<evidence type="ECO:0000313" key="2">
    <source>
        <dbReference type="Proteomes" id="UP000001870"/>
    </source>
</evidence>
<dbReference type="EMBL" id="CP001103">
    <property type="protein sequence ID" value="AEA98756.2"/>
    <property type="molecule type" value="Genomic_DNA"/>
</dbReference>
<organism evidence="1 2">
    <name type="scientific">Alteromonas mediterranea (strain DSM 17117 / CIP 110805 / LMG 28347 / Deep ecotype)</name>
    <dbReference type="NCBI Taxonomy" id="1774373"/>
    <lineage>
        <taxon>Bacteria</taxon>
        <taxon>Pseudomonadati</taxon>
        <taxon>Pseudomonadota</taxon>
        <taxon>Gammaproteobacteria</taxon>
        <taxon>Alteromonadales</taxon>
        <taxon>Alteromonadaceae</taxon>
        <taxon>Alteromonas/Salinimonas group</taxon>
        <taxon>Alteromonas</taxon>
    </lineage>
</organism>
<protein>
    <recommendedName>
        <fullName evidence="3">PEP-CTERM/exosortase system-associated acyltransferase</fullName>
    </recommendedName>
</protein>
<evidence type="ECO:0000313" key="1">
    <source>
        <dbReference type="EMBL" id="AEA98756.2"/>
    </source>
</evidence>
<dbReference type="Pfam" id="PF13444">
    <property type="entry name" value="Acetyltransf_5"/>
    <property type="match status" value="1"/>
</dbReference>
<sequence length="287" mass="32657">MLNSFNIQIYVHIMPNLRNAKLLNTITKLVGKNNKIGKLLSGYEKLKEANYISSHFSSYLVPVIASSDALRNEVFKIRHGVYCEELGFEPVKESGLELDDFDAFSFHCLIKHCRSSAYAGTVRIVRPTEANQQLPIEKYCLNSITDKDLNPSNFDRKDICEVSRLAVPKEFRRRQMDNHKGAGVGIINRATYSETELRCFPFIAVGLYFAAAALALENEIKHAYVMMEPRLARSMGFVGIKFKQIGPVVDYHGKRAPYYINQDLLHTKLSPSFLKMLKDIRENIASQ</sequence>
<reference evidence="1 2" key="2">
    <citation type="journal article" date="2015" name="Antonie Van Leeuwenhoek">
        <title>Ecophysiological diversity of a novel member of the genus Alteromonas, and description of Alteromonas mediterranea sp. nov.</title>
        <authorList>
            <person name="Ivanova E.P."/>
            <person name="Lopez-Perez M."/>
            <person name="Zabalos M."/>
            <person name="Nguyen S.H."/>
            <person name="Webb H.K."/>
            <person name="Ryan J."/>
            <person name="Lagutin K."/>
            <person name="Vyssotski M."/>
            <person name="Crawford R.J."/>
            <person name="Rodriguez-Valera F."/>
        </authorList>
    </citation>
    <scope>NUCLEOTIDE SEQUENCE [LARGE SCALE GENOMIC DNA]</scope>
    <source>
        <strain evidence="2">DSM 17117 / CIP 110805 / LMG 28347 / Deep ecotype</strain>
    </source>
</reference>
<keyword evidence="2" id="KW-1185">Reference proteome</keyword>
<proteinExistence type="predicted"/>